<reference evidence="1 2" key="4">
    <citation type="journal article" date="2011" name="BMC Genomics">
        <title>RNA-Seq improves annotation of protein-coding genes in the cucumber genome.</title>
        <authorList>
            <person name="Li Z."/>
            <person name="Zhang Z."/>
            <person name="Yan P."/>
            <person name="Huang S."/>
            <person name="Fei Z."/>
            <person name="Lin K."/>
        </authorList>
    </citation>
    <scope>NUCLEOTIDE SEQUENCE [LARGE SCALE GENOMIC DNA]</scope>
    <source>
        <strain evidence="2">cv. 9930</strain>
    </source>
</reference>
<gene>
    <name evidence="1" type="ORF">Csa_2G416800</name>
</gene>
<organism evidence="1 2">
    <name type="scientific">Cucumis sativus</name>
    <name type="common">Cucumber</name>
    <dbReference type="NCBI Taxonomy" id="3659"/>
    <lineage>
        <taxon>Eukaryota</taxon>
        <taxon>Viridiplantae</taxon>
        <taxon>Streptophyta</taxon>
        <taxon>Embryophyta</taxon>
        <taxon>Tracheophyta</taxon>
        <taxon>Spermatophyta</taxon>
        <taxon>Magnoliopsida</taxon>
        <taxon>eudicotyledons</taxon>
        <taxon>Gunneridae</taxon>
        <taxon>Pentapetalae</taxon>
        <taxon>rosids</taxon>
        <taxon>fabids</taxon>
        <taxon>Cucurbitales</taxon>
        <taxon>Cucurbitaceae</taxon>
        <taxon>Benincaseae</taxon>
        <taxon>Cucumis</taxon>
    </lineage>
</organism>
<protein>
    <submittedName>
        <fullName evidence="1">Uncharacterized protein</fullName>
    </submittedName>
</protein>
<evidence type="ECO:0000313" key="1">
    <source>
        <dbReference type="EMBL" id="KGN63241.1"/>
    </source>
</evidence>
<name>A0A0A0LT80_CUCSA</name>
<dbReference type="AlphaFoldDB" id="A0A0A0LT80"/>
<accession>A0A0A0LT80</accession>
<keyword evidence="2" id="KW-1185">Reference proteome</keyword>
<evidence type="ECO:0000313" key="2">
    <source>
        <dbReference type="Proteomes" id="UP000029981"/>
    </source>
</evidence>
<sequence>MNPHKCASLLFRPSKPPHADEQRRRFICSSASHQFRSTKPIPPLQLLPIANLTGEDVSV</sequence>
<proteinExistence type="predicted"/>
<reference evidence="1 2" key="2">
    <citation type="journal article" date="2009" name="PLoS ONE">
        <title>An integrated genetic and cytogenetic map of the cucumber genome.</title>
        <authorList>
            <person name="Ren Y."/>
            <person name="Zhang Z."/>
            <person name="Liu J."/>
            <person name="Staub J.E."/>
            <person name="Han Y."/>
            <person name="Cheng Z."/>
            <person name="Li X."/>
            <person name="Lu J."/>
            <person name="Miao H."/>
            <person name="Kang H."/>
            <person name="Xie B."/>
            <person name="Gu X."/>
            <person name="Wang X."/>
            <person name="Du Y."/>
            <person name="Jin W."/>
            <person name="Huang S."/>
        </authorList>
    </citation>
    <scope>NUCLEOTIDE SEQUENCE [LARGE SCALE GENOMIC DNA]</scope>
    <source>
        <strain evidence="2">cv. 9930</strain>
    </source>
</reference>
<dbReference type="EMBL" id="CM002923">
    <property type="protein sequence ID" value="KGN63241.1"/>
    <property type="molecule type" value="Genomic_DNA"/>
</dbReference>
<reference evidence="1 2" key="1">
    <citation type="journal article" date="2009" name="Nat. Genet.">
        <title>The genome of the cucumber, Cucumis sativus L.</title>
        <authorList>
            <person name="Huang S."/>
            <person name="Li R."/>
            <person name="Zhang Z."/>
            <person name="Li L."/>
            <person name="Gu X."/>
            <person name="Fan W."/>
            <person name="Lucas W.J."/>
            <person name="Wang X."/>
            <person name="Xie B."/>
            <person name="Ni P."/>
            <person name="Ren Y."/>
            <person name="Zhu H."/>
            <person name="Li J."/>
            <person name="Lin K."/>
            <person name="Jin W."/>
            <person name="Fei Z."/>
            <person name="Li G."/>
            <person name="Staub J."/>
            <person name="Kilian A."/>
            <person name="van der Vossen E.A."/>
            <person name="Wu Y."/>
            <person name="Guo J."/>
            <person name="He J."/>
            <person name="Jia Z."/>
            <person name="Ren Y."/>
            <person name="Tian G."/>
            <person name="Lu Y."/>
            <person name="Ruan J."/>
            <person name="Qian W."/>
            <person name="Wang M."/>
            <person name="Huang Q."/>
            <person name="Li B."/>
            <person name="Xuan Z."/>
            <person name="Cao J."/>
            <person name="Asan"/>
            <person name="Wu Z."/>
            <person name="Zhang J."/>
            <person name="Cai Q."/>
            <person name="Bai Y."/>
            <person name="Zhao B."/>
            <person name="Han Y."/>
            <person name="Li Y."/>
            <person name="Li X."/>
            <person name="Wang S."/>
            <person name="Shi Q."/>
            <person name="Liu S."/>
            <person name="Cho W.K."/>
            <person name="Kim J.Y."/>
            <person name="Xu Y."/>
            <person name="Heller-Uszynska K."/>
            <person name="Miao H."/>
            <person name="Cheng Z."/>
            <person name="Zhang S."/>
            <person name="Wu J."/>
            <person name="Yang Y."/>
            <person name="Kang H."/>
            <person name="Li M."/>
            <person name="Liang H."/>
            <person name="Ren X."/>
            <person name="Shi Z."/>
            <person name="Wen M."/>
            <person name="Jian M."/>
            <person name="Yang H."/>
            <person name="Zhang G."/>
            <person name="Yang Z."/>
            <person name="Chen R."/>
            <person name="Liu S."/>
            <person name="Li J."/>
            <person name="Ma L."/>
            <person name="Liu H."/>
            <person name="Zhou Y."/>
            <person name="Zhao J."/>
            <person name="Fang X."/>
            <person name="Li G."/>
            <person name="Fang L."/>
            <person name="Li Y."/>
            <person name="Liu D."/>
            <person name="Zheng H."/>
            <person name="Zhang Y."/>
            <person name="Qin N."/>
            <person name="Li Z."/>
            <person name="Yang G."/>
            <person name="Yang S."/>
            <person name="Bolund L."/>
            <person name="Kristiansen K."/>
            <person name="Zheng H."/>
            <person name="Li S."/>
            <person name="Zhang X."/>
            <person name="Yang H."/>
            <person name="Wang J."/>
            <person name="Sun R."/>
            <person name="Zhang B."/>
            <person name="Jiang S."/>
            <person name="Wang J."/>
            <person name="Du Y."/>
            <person name="Li S."/>
        </authorList>
    </citation>
    <scope>NUCLEOTIDE SEQUENCE [LARGE SCALE GENOMIC DNA]</scope>
    <source>
        <strain evidence="2">cv. 9930</strain>
    </source>
</reference>
<dbReference type="Gramene" id="KGN63241">
    <property type="protein sequence ID" value="KGN63241"/>
    <property type="gene ID" value="Csa_2G416800"/>
</dbReference>
<dbReference type="Proteomes" id="UP000029981">
    <property type="component" value="Chromosome 2"/>
</dbReference>
<reference evidence="1 2" key="3">
    <citation type="journal article" date="2010" name="BMC Genomics">
        <title>Transcriptome sequencing and comparative analysis of cucumber flowers with different sex types.</title>
        <authorList>
            <person name="Guo S."/>
            <person name="Zheng Y."/>
            <person name="Joung J.G."/>
            <person name="Liu S."/>
            <person name="Zhang Z."/>
            <person name="Crasta O.R."/>
            <person name="Sobral B.W."/>
            <person name="Xu Y."/>
            <person name="Huang S."/>
            <person name="Fei Z."/>
        </authorList>
    </citation>
    <scope>NUCLEOTIDE SEQUENCE [LARGE SCALE GENOMIC DNA]</scope>
    <source>
        <strain evidence="2">cv. 9930</strain>
    </source>
</reference>